<accession>A0A5A8D137</accession>
<keyword evidence="4 9" id="KW-0547">Nucleotide-binding</keyword>
<proteinExistence type="inferred from homology"/>
<evidence type="ECO:0000256" key="3">
    <source>
        <dbReference type="ARBA" id="ARBA00022679"/>
    </source>
</evidence>
<dbReference type="PANTHER" id="PTHR44899">
    <property type="entry name" value="CAMK FAMILY PROTEIN KINASE"/>
    <property type="match status" value="1"/>
</dbReference>
<feature type="binding site" evidence="9">
    <location>
        <position position="33"/>
    </location>
    <ligand>
        <name>ATP</name>
        <dbReference type="ChEBI" id="CHEBI:30616"/>
    </ligand>
</feature>
<dbReference type="SMART" id="SM00220">
    <property type="entry name" value="S_TKc"/>
    <property type="match status" value="1"/>
</dbReference>
<organism evidence="12 13">
    <name type="scientific">Cafeteria roenbergensis</name>
    <name type="common">Marine flagellate</name>
    <dbReference type="NCBI Taxonomy" id="33653"/>
    <lineage>
        <taxon>Eukaryota</taxon>
        <taxon>Sar</taxon>
        <taxon>Stramenopiles</taxon>
        <taxon>Bigyra</taxon>
        <taxon>Opalozoa</taxon>
        <taxon>Bicosoecida</taxon>
        <taxon>Cafeteriaceae</taxon>
        <taxon>Cafeteria</taxon>
    </lineage>
</organism>
<dbReference type="GO" id="GO:0004674">
    <property type="term" value="F:protein serine/threonine kinase activity"/>
    <property type="evidence" value="ECO:0007669"/>
    <property type="project" value="UniProtKB-KW"/>
</dbReference>
<dbReference type="InterPro" id="IPR000719">
    <property type="entry name" value="Prot_kinase_dom"/>
</dbReference>
<dbReference type="PROSITE" id="PS00107">
    <property type="entry name" value="PROTEIN_KINASE_ATP"/>
    <property type="match status" value="1"/>
</dbReference>
<dbReference type="PROSITE" id="PS00108">
    <property type="entry name" value="PROTEIN_KINASE_ST"/>
    <property type="match status" value="1"/>
</dbReference>
<dbReference type="PROSITE" id="PS50011">
    <property type="entry name" value="PROTEIN_KINASE_DOM"/>
    <property type="match status" value="1"/>
</dbReference>
<evidence type="ECO:0000256" key="7">
    <source>
        <dbReference type="ARBA" id="ARBA00047899"/>
    </source>
</evidence>
<comment type="catalytic activity">
    <reaction evidence="7">
        <text>L-threonyl-[protein] + ATP = O-phospho-L-threonyl-[protein] + ADP + H(+)</text>
        <dbReference type="Rhea" id="RHEA:46608"/>
        <dbReference type="Rhea" id="RHEA-COMP:11060"/>
        <dbReference type="Rhea" id="RHEA-COMP:11605"/>
        <dbReference type="ChEBI" id="CHEBI:15378"/>
        <dbReference type="ChEBI" id="CHEBI:30013"/>
        <dbReference type="ChEBI" id="CHEBI:30616"/>
        <dbReference type="ChEBI" id="CHEBI:61977"/>
        <dbReference type="ChEBI" id="CHEBI:456216"/>
        <dbReference type="EC" id="2.7.11.1"/>
    </reaction>
</comment>
<dbReference type="GO" id="GO:0005524">
    <property type="term" value="F:ATP binding"/>
    <property type="evidence" value="ECO:0007669"/>
    <property type="project" value="UniProtKB-UniRule"/>
</dbReference>
<evidence type="ECO:0000256" key="5">
    <source>
        <dbReference type="ARBA" id="ARBA00022777"/>
    </source>
</evidence>
<reference evidence="12 13" key="1">
    <citation type="submission" date="2019-07" db="EMBL/GenBank/DDBJ databases">
        <title>Genomes of Cafeteria roenbergensis.</title>
        <authorList>
            <person name="Fischer M.G."/>
            <person name="Hackl T."/>
            <person name="Roman M."/>
        </authorList>
    </citation>
    <scope>NUCLEOTIDE SEQUENCE [LARGE SCALE GENOMIC DNA]</scope>
    <source>
        <strain evidence="12 13">Cflag</strain>
    </source>
</reference>
<gene>
    <name evidence="12" type="ORF">FNF31_05405</name>
</gene>
<evidence type="ECO:0000256" key="6">
    <source>
        <dbReference type="ARBA" id="ARBA00022840"/>
    </source>
</evidence>
<keyword evidence="5" id="KW-0418">Kinase</keyword>
<evidence type="ECO:0000256" key="4">
    <source>
        <dbReference type="ARBA" id="ARBA00022741"/>
    </source>
</evidence>
<feature type="domain" description="Protein kinase" evidence="11">
    <location>
        <begin position="4"/>
        <end position="272"/>
    </location>
</feature>
<dbReference type="InterPro" id="IPR017441">
    <property type="entry name" value="Protein_kinase_ATP_BS"/>
</dbReference>
<dbReference type="InterPro" id="IPR008271">
    <property type="entry name" value="Ser/Thr_kinase_AS"/>
</dbReference>
<evidence type="ECO:0000313" key="12">
    <source>
        <dbReference type="EMBL" id="KAA0158464.1"/>
    </source>
</evidence>
<dbReference type="InterPro" id="IPR011009">
    <property type="entry name" value="Kinase-like_dom_sf"/>
</dbReference>
<dbReference type="Proteomes" id="UP000325113">
    <property type="component" value="Unassembled WGS sequence"/>
</dbReference>
<dbReference type="Gene3D" id="1.10.510.10">
    <property type="entry name" value="Transferase(Phosphotransferase) domain 1"/>
    <property type="match status" value="1"/>
</dbReference>
<dbReference type="EC" id="2.7.11.1" evidence="1"/>
<dbReference type="SUPFAM" id="SSF56112">
    <property type="entry name" value="Protein kinase-like (PK-like)"/>
    <property type="match status" value="1"/>
</dbReference>
<comment type="similarity">
    <text evidence="10">Belongs to the protein kinase superfamily.</text>
</comment>
<keyword evidence="3" id="KW-0808">Transferase</keyword>
<name>A0A5A8D137_CAFRO</name>
<dbReference type="Pfam" id="PF00069">
    <property type="entry name" value="Pkinase"/>
    <property type="match status" value="1"/>
</dbReference>
<keyword evidence="6 9" id="KW-0067">ATP-binding</keyword>
<sequence length="368" mass="39528">MRDFTVIRQIGEGSFGVASLAQHRATARPVVLKQLKAAMSGKERAIAEKEVRVLASPRLVHPNIVRYFGNFEHCGALVIVMEFANRGDLAERIKAHREAGSCIPEDTVAAWLVQIVAALKHLHTRKILHRDLKPQNIFLDGDAPGVIKLGDFGIAKVLDATGVPTAKRSFADTLIGTPYYLSPEMLNDEPYNDKSDVWALGCVAFELCTLTHAFAGRTTIGVMKKILDGFRGDALIAQRGYSESLRAIVQALFRYDPAQRPSAVELARNPYFGRAAMMTAAALVKASGARLMGAARHLPGGSAGFVAAAASAASHAAAAASKRGAVADSVAGHQRLLARRRTTMTWAAWTIISDTAWHLLLAEGGSDP</sequence>
<keyword evidence="2 10" id="KW-0723">Serine/threonine-protein kinase</keyword>
<dbReference type="EMBL" id="VLTM01000067">
    <property type="protein sequence ID" value="KAA0158464.1"/>
    <property type="molecule type" value="Genomic_DNA"/>
</dbReference>
<evidence type="ECO:0000256" key="8">
    <source>
        <dbReference type="ARBA" id="ARBA00048679"/>
    </source>
</evidence>
<evidence type="ECO:0000256" key="10">
    <source>
        <dbReference type="RuleBase" id="RU000304"/>
    </source>
</evidence>
<dbReference type="AlphaFoldDB" id="A0A5A8D137"/>
<comment type="catalytic activity">
    <reaction evidence="8">
        <text>L-seryl-[protein] + ATP = O-phospho-L-seryl-[protein] + ADP + H(+)</text>
        <dbReference type="Rhea" id="RHEA:17989"/>
        <dbReference type="Rhea" id="RHEA-COMP:9863"/>
        <dbReference type="Rhea" id="RHEA-COMP:11604"/>
        <dbReference type="ChEBI" id="CHEBI:15378"/>
        <dbReference type="ChEBI" id="CHEBI:29999"/>
        <dbReference type="ChEBI" id="CHEBI:30616"/>
        <dbReference type="ChEBI" id="CHEBI:83421"/>
        <dbReference type="ChEBI" id="CHEBI:456216"/>
        <dbReference type="EC" id="2.7.11.1"/>
    </reaction>
</comment>
<comment type="caution">
    <text evidence="12">The sequence shown here is derived from an EMBL/GenBank/DDBJ whole genome shotgun (WGS) entry which is preliminary data.</text>
</comment>
<protein>
    <recommendedName>
        <fullName evidence="1">non-specific serine/threonine protein kinase</fullName>
        <ecNumber evidence="1">2.7.11.1</ecNumber>
    </recommendedName>
</protein>
<evidence type="ECO:0000256" key="2">
    <source>
        <dbReference type="ARBA" id="ARBA00022527"/>
    </source>
</evidence>
<evidence type="ECO:0000313" key="13">
    <source>
        <dbReference type="Proteomes" id="UP000325113"/>
    </source>
</evidence>
<evidence type="ECO:0000256" key="1">
    <source>
        <dbReference type="ARBA" id="ARBA00012513"/>
    </source>
</evidence>
<evidence type="ECO:0000259" key="11">
    <source>
        <dbReference type="PROSITE" id="PS50011"/>
    </source>
</evidence>
<dbReference type="CDD" id="cd08215">
    <property type="entry name" value="STKc_Nek"/>
    <property type="match status" value="1"/>
</dbReference>
<evidence type="ECO:0000256" key="9">
    <source>
        <dbReference type="PROSITE-ProRule" id="PRU10141"/>
    </source>
</evidence>
<dbReference type="InterPro" id="IPR051131">
    <property type="entry name" value="NEK_Ser/Thr_kinase_NIMA"/>
</dbReference>
<dbReference type="Gene3D" id="3.30.200.20">
    <property type="entry name" value="Phosphorylase Kinase, domain 1"/>
    <property type="match status" value="1"/>
</dbReference>